<keyword evidence="3" id="KW-1185">Reference proteome</keyword>
<accession>A0AAT9PET5</accession>
<evidence type="ECO:0000256" key="1">
    <source>
        <dbReference type="SAM" id="MobiDB-lite"/>
    </source>
</evidence>
<dbReference type="RefSeq" id="WP_162853835.1">
    <property type="nucleotide sequence ID" value="NZ_CP093310.2"/>
</dbReference>
<dbReference type="EMBL" id="CP093310">
    <property type="protein sequence ID" value="UNK05534.1"/>
    <property type="molecule type" value="Genomic_DNA"/>
</dbReference>
<evidence type="ECO:0000313" key="3">
    <source>
        <dbReference type="Proteomes" id="UP000829560"/>
    </source>
</evidence>
<evidence type="ECO:0000313" key="2">
    <source>
        <dbReference type="EMBL" id="UNK05534.1"/>
    </source>
</evidence>
<name>A0AAT9PET5_9GAMM</name>
<feature type="region of interest" description="Disordered" evidence="1">
    <location>
        <begin position="1"/>
        <end position="54"/>
    </location>
</feature>
<evidence type="ECO:0008006" key="4">
    <source>
        <dbReference type="Google" id="ProtNLM"/>
    </source>
</evidence>
<gene>
    <name evidence="2" type="ORF">MN210_01065</name>
</gene>
<proteinExistence type="predicted"/>
<feature type="compositionally biased region" description="Polar residues" evidence="1">
    <location>
        <begin position="1"/>
        <end position="15"/>
    </location>
</feature>
<dbReference type="Proteomes" id="UP000829560">
    <property type="component" value="Chromosome"/>
</dbReference>
<organism evidence="2 3">
    <name type="scientific">Psychrobacter raelei</name>
    <dbReference type="NCBI Taxonomy" id="2565531"/>
    <lineage>
        <taxon>Bacteria</taxon>
        <taxon>Pseudomonadati</taxon>
        <taxon>Pseudomonadota</taxon>
        <taxon>Gammaproteobacteria</taxon>
        <taxon>Moraxellales</taxon>
        <taxon>Moraxellaceae</taxon>
        <taxon>Psychrobacter</taxon>
    </lineage>
</organism>
<sequence length="54" mass="5851">MTQSNDNKFEQQQSDAELAGLKNQVEGNLGENKDKSEEQAAEGIADNLAQGNDK</sequence>
<protein>
    <recommendedName>
        <fullName evidence="4">CsbD family protein</fullName>
    </recommendedName>
</protein>
<dbReference type="AlphaFoldDB" id="A0AAT9PET5"/>
<reference evidence="2" key="1">
    <citation type="submission" date="2024-03" db="EMBL/GenBank/DDBJ databases">
        <title>Psychrobacter raelis sp. nov. isolated from a dog with peritonitis.</title>
        <authorList>
            <person name="Schiavone A."/>
            <person name="Manzulli V."/>
            <person name="Camarda A."/>
            <person name="Cafiero M.A."/>
            <person name="Vasco I."/>
            <person name="Marino L."/>
            <person name="Pennuzzi G."/>
            <person name="Serrecchia L."/>
            <person name="Galante D."/>
            <person name="Pugliese N."/>
        </authorList>
    </citation>
    <scope>NUCLEOTIDE SEQUENCE</scope>
    <source>
        <strain evidence="2">PraFG1</strain>
    </source>
</reference>
<dbReference type="KEGG" id="prae:MN210_01065"/>